<proteinExistence type="predicted"/>
<keyword evidence="2" id="KW-1185">Reference proteome</keyword>
<organism evidence="1 2">
    <name type="scientific">Paragonimus skrjabini miyazakii</name>
    <dbReference type="NCBI Taxonomy" id="59628"/>
    <lineage>
        <taxon>Eukaryota</taxon>
        <taxon>Metazoa</taxon>
        <taxon>Spiralia</taxon>
        <taxon>Lophotrochozoa</taxon>
        <taxon>Platyhelminthes</taxon>
        <taxon>Trematoda</taxon>
        <taxon>Digenea</taxon>
        <taxon>Plagiorchiida</taxon>
        <taxon>Troglotremata</taxon>
        <taxon>Troglotrematidae</taxon>
        <taxon>Paragonimus</taxon>
    </lineage>
</organism>
<accession>A0A8S9Z2R1</accession>
<evidence type="ECO:0000313" key="2">
    <source>
        <dbReference type="Proteomes" id="UP000822476"/>
    </source>
</evidence>
<gene>
    <name evidence="1" type="ORF">EG68_04507</name>
</gene>
<name>A0A8S9Z2R1_9TREM</name>
<dbReference type="Proteomes" id="UP000822476">
    <property type="component" value="Unassembled WGS sequence"/>
</dbReference>
<dbReference type="AlphaFoldDB" id="A0A8S9Z2R1"/>
<evidence type="ECO:0000313" key="1">
    <source>
        <dbReference type="EMBL" id="KAF7258208.1"/>
    </source>
</evidence>
<dbReference type="EMBL" id="JTDE01001876">
    <property type="protein sequence ID" value="KAF7258208.1"/>
    <property type="molecule type" value="Genomic_DNA"/>
</dbReference>
<comment type="caution">
    <text evidence="1">The sequence shown here is derived from an EMBL/GenBank/DDBJ whole genome shotgun (WGS) entry which is preliminary data.</text>
</comment>
<sequence length="56" mass="6317">MSRWILFSPKVKTIPNIRSCSNSYNGILSVAAHFHRRTMGLTCQDSASMFNLQKAT</sequence>
<protein>
    <submittedName>
        <fullName evidence="1">Uncharacterized protein</fullName>
    </submittedName>
</protein>
<reference evidence="1" key="1">
    <citation type="submission" date="2019-07" db="EMBL/GenBank/DDBJ databases">
        <title>Annotation for the trematode Paragonimus miyazaki's.</title>
        <authorList>
            <person name="Choi Y.-J."/>
        </authorList>
    </citation>
    <scope>NUCLEOTIDE SEQUENCE</scope>
    <source>
        <strain evidence="1">Japan</strain>
    </source>
</reference>